<reference evidence="2 3" key="1">
    <citation type="submission" date="2008-08" db="EMBL/GenBank/DDBJ databases">
        <title>Draft genome sequence of Bacteroides plebeius (DSM 17135).</title>
        <authorList>
            <person name="Sudarsanam P."/>
            <person name="Ley R."/>
            <person name="Guruge J."/>
            <person name="Turnbaugh P.J."/>
            <person name="Mahowald M."/>
            <person name="Liep D."/>
            <person name="Gordon J."/>
        </authorList>
    </citation>
    <scope>NUCLEOTIDE SEQUENCE [LARGE SCALE GENOMIC DNA]</scope>
    <source>
        <strain evidence="3">DSM 17135 / JCM 12973 / M2</strain>
    </source>
</reference>
<dbReference type="EC" id="2.4.-.-" evidence="2"/>
<dbReference type="GeneID" id="43186644"/>
<dbReference type="PANTHER" id="PTHR12526">
    <property type="entry name" value="GLYCOSYLTRANSFERASE"/>
    <property type="match status" value="1"/>
</dbReference>
<dbReference type="OrthoDB" id="9790710at2"/>
<keyword evidence="2" id="KW-0328">Glycosyltransferase</keyword>
<dbReference type="RefSeq" id="WP_007561349.1">
    <property type="nucleotide sequence ID" value="NZ_DS990130.1"/>
</dbReference>
<dbReference type="GO" id="GO:0016757">
    <property type="term" value="F:glycosyltransferase activity"/>
    <property type="evidence" value="ECO:0007669"/>
    <property type="project" value="UniProtKB-KW"/>
</dbReference>
<comment type="caution">
    <text evidence="2">The sequence shown here is derived from an EMBL/GenBank/DDBJ whole genome shotgun (WGS) entry which is preliminary data.</text>
</comment>
<reference evidence="2 3" key="2">
    <citation type="submission" date="2008-08" db="EMBL/GenBank/DDBJ databases">
        <authorList>
            <person name="Fulton L."/>
            <person name="Clifton S."/>
            <person name="Fulton B."/>
            <person name="Xu J."/>
            <person name="Minx P."/>
            <person name="Pepin K.H."/>
            <person name="Johnson M."/>
            <person name="Thiruvilangam P."/>
            <person name="Bhonagiri V."/>
            <person name="Nash W.E."/>
            <person name="Mardis E.R."/>
            <person name="Wilson R.K."/>
        </authorList>
    </citation>
    <scope>NUCLEOTIDE SEQUENCE [LARGE SCALE GENOMIC DNA]</scope>
    <source>
        <strain evidence="3">DSM 17135 / JCM 12973 / M2</strain>
    </source>
</reference>
<dbReference type="AlphaFoldDB" id="B5CYV9"/>
<dbReference type="Pfam" id="PF00534">
    <property type="entry name" value="Glycos_transf_1"/>
    <property type="match status" value="1"/>
</dbReference>
<name>B5CYV9_PHOPM</name>
<dbReference type="Proteomes" id="UP000003452">
    <property type="component" value="Unassembled WGS sequence"/>
</dbReference>
<dbReference type="SUPFAM" id="SSF53756">
    <property type="entry name" value="UDP-Glycosyltransferase/glycogen phosphorylase"/>
    <property type="match status" value="1"/>
</dbReference>
<accession>B5CYV9</accession>
<dbReference type="Gene3D" id="3.40.50.2000">
    <property type="entry name" value="Glycogen Phosphorylase B"/>
    <property type="match status" value="2"/>
</dbReference>
<protein>
    <submittedName>
        <fullName evidence="2">Glycosyltransferase, group 1 family protein</fullName>
        <ecNumber evidence="2">2.4.-.-</ecNumber>
    </submittedName>
</protein>
<sequence>MNVAFYTQQTITPYTGGIGRVTSILTNLFRHEFGWKVYSIYAESVPDSFDKTPVDGFIQRRLHDRWNLRKGIRDNTQEVALFLKQNQIDIVVIQTSMDVAKRLRLATNKIGYNVKIITCLHFAPGKDIFLTELKDIKRCQGFTKKSLKIFLKAILSPVYNPQIIRLTKYCYRNAYTYSDRVCLLSETYKNAFCQFAGISNKDNKLIAIPNPLSFSTDFSKKELERKRHIALVVGRLSEYEKRISTILSIWGRFEKEYPQSDWILKIVGDGISLHDYKKQAENLHLKKCSFEGLQNPISYYKESALFLMTSATEGFPMTLVEAQQNGCVPIVMNSFLSVTDIITSQRNGIIVNYGDNEKFFTSMLELMNNPTSLHMLAENALDDCQKYSQENIGRYWNKLFNELES</sequence>
<dbReference type="HOGENOM" id="CLU_009583_0_0_10"/>
<keyword evidence="2" id="KW-0808">Transferase</keyword>
<dbReference type="InterPro" id="IPR001296">
    <property type="entry name" value="Glyco_trans_1"/>
</dbReference>
<gene>
    <name evidence="2" type="ORF">BACPLE_01916</name>
</gene>
<evidence type="ECO:0000313" key="2">
    <source>
        <dbReference type="EMBL" id="EDY95640.1"/>
    </source>
</evidence>
<evidence type="ECO:0000313" key="3">
    <source>
        <dbReference type="Proteomes" id="UP000003452"/>
    </source>
</evidence>
<feature type="domain" description="Glycosyl transferase family 1" evidence="1">
    <location>
        <begin position="216"/>
        <end position="380"/>
    </location>
</feature>
<dbReference type="PANTHER" id="PTHR12526:SF628">
    <property type="entry name" value="MANNOSYLGLUCOSYLGLYCERATE SYNTHASE"/>
    <property type="match status" value="1"/>
</dbReference>
<dbReference type="EMBL" id="ABQC02000019">
    <property type="protein sequence ID" value="EDY95640.1"/>
    <property type="molecule type" value="Genomic_DNA"/>
</dbReference>
<proteinExistence type="predicted"/>
<evidence type="ECO:0000259" key="1">
    <source>
        <dbReference type="Pfam" id="PF00534"/>
    </source>
</evidence>
<organism evidence="2 3">
    <name type="scientific">Phocaeicola plebeius (strain DSM 17135 / JCM 12973 / CCUG 54634 / M2)</name>
    <name type="common">Bacteroides plebeius</name>
    <dbReference type="NCBI Taxonomy" id="484018"/>
    <lineage>
        <taxon>Bacteria</taxon>
        <taxon>Pseudomonadati</taxon>
        <taxon>Bacteroidota</taxon>
        <taxon>Bacteroidia</taxon>
        <taxon>Bacteroidales</taxon>
        <taxon>Bacteroidaceae</taxon>
        <taxon>Phocaeicola</taxon>
    </lineage>
</organism>
<dbReference type="eggNOG" id="COG0438">
    <property type="taxonomic scope" value="Bacteria"/>
</dbReference>